<evidence type="ECO:0000313" key="4">
    <source>
        <dbReference type="EMBL" id="MBA8813135.1"/>
    </source>
</evidence>
<proteinExistence type="predicted"/>
<dbReference type="RefSeq" id="WP_146855113.1">
    <property type="nucleotide sequence ID" value="NZ_BAAAHR010000002.1"/>
</dbReference>
<dbReference type="EMBL" id="BJUV01000015">
    <property type="protein sequence ID" value="GEK83439.1"/>
    <property type="molecule type" value="Genomic_DNA"/>
</dbReference>
<accession>A0A7W3PI79</accession>
<keyword evidence="5" id="KW-1185">Reference proteome</keyword>
<evidence type="ECO:0000256" key="2">
    <source>
        <dbReference type="SAM" id="Phobius"/>
    </source>
</evidence>
<dbReference type="AlphaFoldDB" id="A0A7W3PI79"/>
<dbReference type="OrthoDB" id="5126214at2"/>
<reference evidence="4 6" key="2">
    <citation type="submission" date="2020-07" db="EMBL/GenBank/DDBJ databases">
        <title>Sequencing the genomes of 1000 actinobacteria strains.</title>
        <authorList>
            <person name="Klenk H.-P."/>
        </authorList>
    </citation>
    <scope>NUCLEOTIDE SEQUENCE [LARGE SCALE GENOMIC DNA]</scope>
    <source>
        <strain evidence="4 6">DSM 10309</strain>
    </source>
</reference>
<dbReference type="Proteomes" id="UP000522688">
    <property type="component" value="Unassembled WGS sequence"/>
</dbReference>
<protein>
    <submittedName>
        <fullName evidence="4">Uncharacterized protein</fullName>
    </submittedName>
</protein>
<name>A0A7W3PI79_9MICO</name>
<feature type="transmembrane region" description="Helical" evidence="2">
    <location>
        <begin position="116"/>
        <end position="137"/>
    </location>
</feature>
<sequence length="233" mass="23941">MTPPDHQPAPSREVPFGGLPHPRLPVFRAPDGEWYVDRDGLGPGSERRWRAAFDAATVRRRRLLAGLGVVLRSVLLAVACASAGALVGVVVGGSGVLPGVGTRGADFASAGDPTGVIVGGALGLLVGIGVAIGVMLATQPDGAPGPVVRVPEEVLVADVDGPPPRRVWLWSTALDAEATARRTIGYEVEVERPAQAASAARARARYAAIYGASVEAARDLGIPPRAPAIPLEP</sequence>
<keyword evidence="2" id="KW-0812">Transmembrane</keyword>
<keyword evidence="2" id="KW-1133">Transmembrane helix</keyword>
<organism evidence="4 6">
    <name type="scientific">Frigoribacterium faeni</name>
    <dbReference type="NCBI Taxonomy" id="145483"/>
    <lineage>
        <taxon>Bacteria</taxon>
        <taxon>Bacillati</taxon>
        <taxon>Actinomycetota</taxon>
        <taxon>Actinomycetes</taxon>
        <taxon>Micrococcales</taxon>
        <taxon>Microbacteriaceae</taxon>
        <taxon>Frigoribacterium</taxon>
    </lineage>
</organism>
<keyword evidence="2" id="KW-0472">Membrane</keyword>
<dbReference type="Proteomes" id="UP000321154">
    <property type="component" value="Unassembled WGS sequence"/>
</dbReference>
<dbReference type="EMBL" id="JACGWW010000002">
    <property type="protein sequence ID" value="MBA8813135.1"/>
    <property type="molecule type" value="Genomic_DNA"/>
</dbReference>
<gene>
    <name evidence="4" type="ORF">FB463_001384</name>
    <name evidence="3" type="ORF">FFA01_17480</name>
</gene>
<reference evidence="3 5" key="1">
    <citation type="submission" date="2019-07" db="EMBL/GenBank/DDBJ databases">
        <title>Whole genome shotgun sequence of Frigoribacterium faeni NBRC 103066.</title>
        <authorList>
            <person name="Hosoyama A."/>
            <person name="Uohara A."/>
            <person name="Ohji S."/>
            <person name="Ichikawa N."/>
        </authorList>
    </citation>
    <scope>NUCLEOTIDE SEQUENCE [LARGE SCALE GENOMIC DNA]</scope>
    <source>
        <strain evidence="3 5">NBRC 103066</strain>
    </source>
</reference>
<evidence type="ECO:0000313" key="3">
    <source>
        <dbReference type="EMBL" id="GEK83439.1"/>
    </source>
</evidence>
<comment type="caution">
    <text evidence="4">The sequence shown here is derived from an EMBL/GenBank/DDBJ whole genome shotgun (WGS) entry which is preliminary data.</text>
</comment>
<evidence type="ECO:0000313" key="5">
    <source>
        <dbReference type="Proteomes" id="UP000321154"/>
    </source>
</evidence>
<feature type="transmembrane region" description="Helical" evidence="2">
    <location>
        <begin position="69"/>
        <end position="96"/>
    </location>
</feature>
<feature type="region of interest" description="Disordered" evidence="1">
    <location>
        <begin position="1"/>
        <end position="21"/>
    </location>
</feature>
<evidence type="ECO:0000256" key="1">
    <source>
        <dbReference type="SAM" id="MobiDB-lite"/>
    </source>
</evidence>
<evidence type="ECO:0000313" key="6">
    <source>
        <dbReference type="Proteomes" id="UP000522688"/>
    </source>
</evidence>